<evidence type="ECO:0000256" key="5">
    <source>
        <dbReference type="ARBA" id="ARBA00023242"/>
    </source>
</evidence>
<dbReference type="PANTHER" id="PTHR47338">
    <property type="entry name" value="ZN(II)2CYS6 TRANSCRIPTION FACTOR (EUROFUNG)-RELATED"/>
    <property type="match status" value="1"/>
</dbReference>
<dbReference type="SMART" id="SM00066">
    <property type="entry name" value="GAL4"/>
    <property type="match status" value="1"/>
</dbReference>
<dbReference type="PROSITE" id="PS50048">
    <property type="entry name" value="ZN2_CY6_FUNGAL_2"/>
    <property type="match status" value="1"/>
</dbReference>
<dbReference type="AlphaFoldDB" id="A0A4P9ZRB6"/>
<protein>
    <recommendedName>
        <fullName evidence="7">Zn(2)-C6 fungal-type domain-containing protein</fullName>
    </recommendedName>
</protein>
<evidence type="ECO:0000313" key="8">
    <source>
        <dbReference type="EMBL" id="RKP35937.1"/>
    </source>
</evidence>
<dbReference type="CDD" id="cd12148">
    <property type="entry name" value="fungal_TF_MHR"/>
    <property type="match status" value="1"/>
</dbReference>
<keyword evidence="3" id="KW-0805">Transcription regulation</keyword>
<dbReference type="EMBL" id="ML002752">
    <property type="protein sequence ID" value="RKP35937.1"/>
    <property type="molecule type" value="Genomic_DNA"/>
</dbReference>
<evidence type="ECO:0000256" key="1">
    <source>
        <dbReference type="ARBA" id="ARBA00004123"/>
    </source>
</evidence>
<gene>
    <name evidence="8" type="ORF">BJ085DRAFT_35480</name>
</gene>
<dbReference type="GO" id="GO:0005634">
    <property type="term" value="C:nucleus"/>
    <property type="evidence" value="ECO:0007669"/>
    <property type="project" value="UniProtKB-SubCell"/>
</dbReference>
<name>A0A4P9ZRB6_9FUNG</name>
<feature type="region of interest" description="Disordered" evidence="6">
    <location>
        <begin position="94"/>
        <end position="114"/>
    </location>
</feature>
<proteinExistence type="predicted"/>
<sequence length="766" mass="85994">MERPTAASELHRPITALKPRLAPERYRSSCVACRNRKVGCNRLLPSCSNCQKWNTECQYQLTPSRLRKALAKSSQGKGGRPVRIRPVEMAMTTTTSTTTPSFLPSPRVSLPPPPTLTTEQLVPPIEGRETCMASVRPDNPAGPLPPTLPAASAETVVVEIPGTPSSERALIPSSLPSSPNLVNSATAMTTTPQLPMWLRICIMKQRSNIPLEDTFSEWTMRLLVRLKRYRRLCRPPRGDEDSVAGLTTYDSWNGYIPPYGGEHLDPDAVQQTHRYQLPGLRPLFVPADLMYHSGVVRFVLNGFCSLALKDTSPIHSLRIIYRLDNQLVPEAFQLAIMMAAAPFSNHPIFEHFSPYEVSSEYHTRLLHELPQCLADPAPDMFAALSMLTEVTLSLGRFALHQMLTTISFRKHQSARVYLMDHPNPPPRPLHLGVGKDLLVDVPTIQNEFLREYYRVTWWAFFHTDVLAALLFGHKPLVDLDDCFVNLPQAGVDLESRLDAELLSAPSLDIHHDRMYPAFLSNSRIKNNGLIVRVEIAILGHHIAQLRSRQATDPAAWVRALPGLNYELERWYNRLIVPSHRVEDTTPTEDSSSLKDNTTSSFQAQVMCIVLVLFLNHFDGHSSTPTTSAEPFPGSALREVLQETTGDITDRTLAECHERCWLYVVRLRALVIESVFPPAIIFNTLFLAALYPAAVICHERAHGMGAVYPTPVELADRQLANRFIDEIVHALGTFGDLWQANLTIVDEIRQMRNSPFTRRTLSIEHLL</sequence>
<dbReference type="SUPFAM" id="SSF57701">
    <property type="entry name" value="Zn2/Cys6 DNA-binding domain"/>
    <property type="match status" value="1"/>
</dbReference>
<evidence type="ECO:0000256" key="2">
    <source>
        <dbReference type="ARBA" id="ARBA00022723"/>
    </source>
</evidence>
<keyword evidence="4" id="KW-0804">Transcription</keyword>
<reference evidence="9" key="1">
    <citation type="journal article" date="2018" name="Nat. Microbiol.">
        <title>Leveraging single-cell genomics to expand the fungal tree of life.</title>
        <authorList>
            <person name="Ahrendt S.R."/>
            <person name="Quandt C.A."/>
            <person name="Ciobanu D."/>
            <person name="Clum A."/>
            <person name="Salamov A."/>
            <person name="Andreopoulos B."/>
            <person name="Cheng J.F."/>
            <person name="Woyke T."/>
            <person name="Pelin A."/>
            <person name="Henrissat B."/>
            <person name="Reynolds N.K."/>
            <person name="Benny G.L."/>
            <person name="Smith M.E."/>
            <person name="James T.Y."/>
            <person name="Grigoriev I.V."/>
        </authorList>
    </citation>
    <scope>NUCLEOTIDE SEQUENCE [LARGE SCALE GENOMIC DNA]</scope>
    <source>
        <strain evidence="9">RSA 468</strain>
    </source>
</reference>
<dbReference type="Proteomes" id="UP000268162">
    <property type="component" value="Unassembled WGS sequence"/>
</dbReference>
<evidence type="ECO:0000259" key="7">
    <source>
        <dbReference type="PROSITE" id="PS50048"/>
    </source>
</evidence>
<dbReference type="GO" id="GO:0003677">
    <property type="term" value="F:DNA binding"/>
    <property type="evidence" value="ECO:0007669"/>
    <property type="project" value="InterPro"/>
</dbReference>
<evidence type="ECO:0000313" key="9">
    <source>
        <dbReference type="Proteomes" id="UP000268162"/>
    </source>
</evidence>
<dbReference type="Pfam" id="PF00172">
    <property type="entry name" value="Zn_clus"/>
    <property type="match status" value="1"/>
</dbReference>
<keyword evidence="2" id="KW-0479">Metal-binding</keyword>
<dbReference type="InterPro" id="IPR001138">
    <property type="entry name" value="Zn2Cys6_DnaBD"/>
</dbReference>
<organism evidence="8 9">
    <name type="scientific">Dimargaris cristalligena</name>
    <dbReference type="NCBI Taxonomy" id="215637"/>
    <lineage>
        <taxon>Eukaryota</taxon>
        <taxon>Fungi</taxon>
        <taxon>Fungi incertae sedis</taxon>
        <taxon>Zoopagomycota</taxon>
        <taxon>Kickxellomycotina</taxon>
        <taxon>Dimargaritomycetes</taxon>
        <taxon>Dimargaritales</taxon>
        <taxon>Dimargaritaceae</taxon>
        <taxon>Dimargaris</taxon>
    </lineage>
</organism>
<dbReference type="InterPro" id="IPR050815">
    <property type="entry name" value="TF_fung"/>
</dbReference>
<dbReference type="CDD" id="cd00067">
    <property type="entry name" value="GAL4"/>
    <property type="match status" value="1"/>
</dbReference>
<evidence type="ECO:0000256" key="4">
    <source>
        <dbReference type="ARBA" id="ARBA00023163"/>
    </source>
</evidence>
<dbReference type="Pfam" id="PF04082">
    <property type="entry name" value="Fungal_trans"/>
    <property type="match status" value="1"/>
</dbReference>
<dbReference type="InterPro" id="IPR007219">
    <property type="entry name" value="XnlR_reg_dom"/>
</dbReference>
<accession>A0A4P9ZRB6</accession>
<dbReference type="Gene3D" id="4.10.240.10">
    <property type="entry name" value="Zn(2)-C6 fungal-type DNA-binding domain"/>
    <property type="match status" value="1"/>
</dbReference>
<keyword evidence="5" id="KW-0539">Nucleus</keyword>
<dbReference type="PROSITE" id="PS00463">
    <property type="entry name" value="ZN2_CY6_FUNGAL_1"/>
    <property type="match status" value="1"/>
</dbReference>
<evidence type="ECO:0000256" key="3">
    <source>
        <dbReference type="ARBA" id="ARBA00023015"/>
    </source>
</evidence>
<evidence type="ECO:0000256" key="6">
    <source>
        <dbReference type="SAM" id="MobiDB-lite"/>
    </source>
</evidence>
<dbReference type="GO" id="GO:0008270">
    <property type="term" value="F:zinc ion binding"/>
    <property type="evidence" value="ECO:0007669"/>
    <property type="project" value="InterPro"/>
</dbReference>
<feature type="domain" description="Zn(2)-C6 fungal-type" evidence="7">
    <location>
        <begin position="29"/>
        <end position="59"/>
    </location>
</feature>
<dbReference type="InterPro" id="IPR036864">
    <property type="entry name" value="Zn2-C6_fun-type_DNA-bd_sf"/>
</dbReference>
<keyword evidence="9" id="KW-1185">Reference proteome</keyword>
<dbReference type="GO" id="GO:0006351">
    <property type="term" value="P:DNA-templated transcription"/>
    <property type="evidence" value="ECO:0007669"/>
    <property type="project" value="InterPro"/>
</dbReference>
<dbReference type="PANTHER" id="PTHR47338:SF5">
    <property type="entry name" value="ZN(II)2CYS6 TRANSCRIPTION FACTOR (EUROFUNG)"/>
    <property type="match status" value="1"/>
</dbReference>
<comment type="subcellular location">
    <subcellularLocation>
        <location evidence="1">Nucleus</location>
    </subcellularLocation>
</comment>
<feature type="compositionally biased region" description="Low complexity" evidence="6">
    <location>
        <begin position="94"/>
        <end position="108"/>
    </location>
</feature>
<dbReference type="GO" id="GO:0000981">
    <property type="term" value="F:DNA-binding transcription factor activity, RNA polymerase II-specific"/>
    <property type="evidence" value="ECO:0007669"/>
    <property type="project" value="InterPro"/>
</dbReference>